<dbReference type="GO" id="GO:0000156">
    <property type="term" value="F:phosphorelay response regulator activity"/>
    <property type="evidence" value="ECO:0007669"/>
    <property type="project" value="TreeGrafter"/>
</dbReference>
<dbReference type="InterPro" id="IPR036097">
    <property type="entry name" value="HisK_dim/P_sf"/>
</dbReference>
<evidence type="ECO:0000259" key="8">
    <source>
        <dbReference type="PROSITE" id="PS50109"/>
    </source>
</evidence>
<dbReference type="PROSITE" id="PS50885">
    <property type="entry name" value="HAMP"/>
    <property type="match status" value="1"/>
</dbReference>
<keyword evidence="7" id="KW-0472">Membrane</keyword>
<dbReference type="InterPro" id="IPR004358">
    <property type="entry name" value="Sig_transdc_His_kin-like_C"/>
</dbReference>
<evidence type="ECO:0000256" key="1">
    <source>
        <dbReference type="ARBA" id="ARBA00000085"/>
    </source>
</evidence>
<dbReference type="SUPFAM" id="SSF55874">
    <property type="entry name" value="ATPase domain of HSP90 chaperone/DNA topoisomerase II/histidine kinase"/>
    <property type="match status" value="1"/>
</dbReference>
<comment type="catalytic activity">
    <reaction evidence="1">
        <text>ATP + protein L-histidine = ADP + protein N-phospho-L-histidine.</text>
        <dbReference type="EC" id="2.7.13.3"/>
    </reaction>
</comment>
<dbReference type="Gene3D" id="1.10.287.130">
    <property type="match status" value="1"/>
</dbReference>
<dbReference type="Gene3D" id="6.10.340.10">
    <property type="match status" value="1"/>
</dbReference>
<reference evidence="10" key="1">
    <citation type="submission" date="2018-06" db="EMBL/GenBank/DDBJ databases">
        <authorList>
            <person name="Zhirakovskaya E."/>
        </authorList>
    </citation>
    <scope>NUCLEOTIDE SEQUENCE</scope>
</reference>
<dbReference type="PRINTS" id="PR00344">
    <property type="entry name" value="BCTRLSENSOR"/>
</dbReference>
<dbReference type="InterPro" id="IPR003661">
    <property type="entry name" value="HisK_dim/P_dom"/>
</dbReference>
<dbReference type="FunFam" id="3.30.565.10:FF:000006">
    <property type="entry name" value="Sensor histidine kinase WalK"/>
    <property type="match status" value="1"/>
</dbReference>
<dbReference type="FunFam" id="1.10.287.130:FF:000070">
    <property type="entry name" value="Histidine kinase sensor protein"/>
    <property type="match status" value="1"/>
</dbReference>
<dbReference type="EMBL" id="UOFM01000013">
    <property type="protein sequence ID" value="VAW72230.1"/>
    <property type="molecule type" value="Genomic_DNA"/>
</dbReference>
<dbReference type="InterPro" id="IPR003660">
    <property type="entry name" value="HAMP_dom"/>
</dbReference>
<feature type="domain" description="Histidine kinase" evidence="8">
    <location>
        <begin position="245"/>
        <end position="458"/>
    </location>
</feature>
<dbReference type="InterPro" id="IPR003594">
    <property type="entry name" value="HATPase_dom"/>
</dbReference>
<dbReference type="Pfam" id="PF00672">
    <property type="entry name" value="HAMP"/>
    <property type="match status" value="1"/>
</dbReference>
<keyword evidence="6" id="KW-0175">Coiled coil</keyword>
<dbReference type="InterPro" id="IPR005467">
    <property type="entry name" value="His_kinase_dom"/>
</dbReference>
<dbReference type="GO" id="GO:0016020">
    <property type="term" value="C:membrane"/>
    <property type="evidence" value="ECO:0007669"/>
    <property type="project" value="InterPro"/>
</dbReference>
<dbReference type="SMART" id="SM00388">
    <property type="entry name" value="HisKA"/>
    <property type="match status" value="1"/>
</dbReference>
<dbReference type="GO" id="GO:0007234">
    <property type="term" value="P:osmosensory signaling via phosphorelay pathway"/>
    <property type="evidence" value="ECO:0007669"/>
    <property type="project" value="TreeGrafter"/>
</dbReference>
<evidence type="ECO:0000256" key="5">
    <source>
        <dbReference type="ARBA" id="ARBA00022777"/>
    </source>
</evidence>
<dbReference type="Pfam" id="PF02518">
    <property type="entry name" value="HATPase_c"/>
    <property type="match status" value="1"/>
</dbReference>
<dbReference type="InterPro" id="IPR036890">
    <property type="entry name" value="HATPase_C_sf"/>
</dbReference>
<evidence type="ECO:0000256" key="2">
    <source>
        <dbReference type="ARBA" id="ARBA00012438"/>
    </source>
</evidence>
<dbReference type="GO" id="GO:0000155">
    <property type="term" value="F:phosphorelay sensor kinase activity"/>
    <property type="evidence" value="ECO:0007669"/>
    <property type="project" value="InterPro"/>
</dbReference>
<sequence>MIFALEAVMMAVVLWATLGYTIDNSIRQIESARQVTLNIVSSIARIALLYEDYDNIQGYVEELPRNTDIISAMLADDRNIIVASSDLSDIGKSLPVLKDSHNVSWQVSKISNPAGKLGMLAVQFSDEATNAIHRNALTRGALIAAIGMSVIAIISIGFGHLLTRRLGTVVHAAEQVAAGNYQVRTGLSSHDEVGQVGKAFDTMAEMIAAEKRSLSRANEALEQRVEERTRKLQEANHEYAAFAYAVSHDLRSPLRSMNGFSDILLEDYADKLDDTAKDYLRRIKKNSLRMNQLIDDLLTLSRVNQAEISHQQIDLSSLCQDVVNELVTQFPDHEIQVNIEPGMTAQGDPRLLRDAMMNLIGNAWKFTGKTEQARISISTEKLGERTVYKVEDNGTGFDEAYADKLFVPFQRLHSEQDFPGTGIGLSTVLRVIKRHHGEIWAESLADSGAVFRFTLGEG</sequence>
<dbReference type="SMART" id="SM00387">
    <property type="entry name" value="HATPase_c"/>
    <property type="match status" value="1"/>
</dbReference>
<dbReference type="InterPro" id="IPR050351">
    <property type="entry name" value="BphY/WalK/GraS-like"/>
</dbReference>
<keyword evidence="7" id="KW-0812">Transmembrane</keyword>
<evidence type="ECO:0000256" key="3">
    <source>
        <dbReference type="ARBA" id="ARBA00022553"/>
    </source>
</evidence>
<dbReference type="AlphaFoldDB" id="A0A3B0Y5V0"/>
<keyword evidence="7" id="KW-1133">Transmembrane helix</keyword>
<dbReference type="SUPFAM" id="SSF158472">
    <property type="entry name" value="HAMP domain-like"/>
    <property type="match status" value="1"/>
</dbReference>
<dbReference type="CDD" id="cd06225">
    <property type="entry name" value="HAMP"/>
    <property type="match status" value="1"/>
</dbReference>
<dbReference type="SUPFAM" id="SSF47384">
    <property type="entry name" value="Homodimeric domain of signal transducing histidine kinase"/>
    <property type="match status" value="1"/>
</dbReference>
<dbReference type="GO" id="GO:0030295">
    <property type="term" value="F:protein kinase activator activity"/>
    <property type="evidence" value="ECO:0007669"/>
    <property type="project" value="TreeGrafter"/>
</dbReference>
<dbReference type="PANTHER" id="PTHR42878">
    <property type="entry name" value="TWO-COMPONENT HISTIDINE KINASE"/>
    <property type="match status" value="1"/>
</dbReference>
<name>A0A3B0Y5V0_9ZZZZ</name>
<organism evidence="10">
    <name type="scientific">hydrothermal vent metagenome</name>
    <dbReference type="NCBI Taxonomy" id="652676"/>
    <lineage>
        <taxon>unclassified sequences</taxon>
        <taxon>metagenomes</taxon>
        <taxon>ecological metagenomes</taxon>
    </lineage>
</organism>
<evidence type="ECO:0000256" key="4">
    <source>
        <dbReference type="ARBA" id="ARBA00022679"/>
    </source>
</evidence>
<dbReference type="Pfam" id="PF00512">
    <property type="entry name" value="HisKA"/>
    <property type="match status" value="1"/>
</dbReference>
<evidence type="ECO:0000256" key="6">
    <source>
        <dbReference type="SAM" id="Coils"/>
    </source>
</evidence>
<gene>
    <name evidence="10" type="ORF">MNBD_GAMMA14-1934</name>
</gene>
<accession>A0A3B0Y5V0</accession>
<protein>
    <recommendedName>
        <fullName evidence="2">histidine kinase</fullName>
        <ecNumber evidence="2">2.7.13.3</ecNumber>
    </recommendedName>
</protein>
<feature type="domain" description="HAMP" evidence="9">
    <location>
        <begin position="160"/>
        <end position="212"/>
    </location>
</feature>
<dbReference type="CDD" id="cd00082">
    <property type="entry name" value="HisKA"/>
    <property type="match status" value="1"/>
</dbReference>
<keyword evidence="4" id="KW-0808">Transferase</keyword>
<feature type="transmembrane region" description="Helical" evidence="7">
    <location>
        <begin position="141"/>
        <end position="162"/>
    </location>
</feature>
<feature type="coiled-coil region" evidence="6">
    <location>
        <begin position="204"/>
        <end position="238"/>
    </location>
</feature>
<evidence type="ECO:0000256" key="7">
    <source>
        <dbReference type="SAM" id="Phobius"/>
    </source>
</evidence>
<dbReference type="PANTHER" id="PTHR42878:SF15">
    <property type="entry name" value="BACTERIOPHYTOCHROME"/>
    <property type="match status" value="1"/>
</dbReference>
<proteinExistence type="predicted"/>
<evidence type="ECO:0000259" key="9">
    <source>
        <dbReference type="PROSITE" id="PS50885"/>
    </source>
</evidence>
<dbReference type="EC" id="2.7.13.3" evidence="2"/>
<evidence type="ECO:0000313" key="10">
    <source>
        <dbReference type="EMBL" id="VAW72230.1"/>
    </source>
</evidence>
<dbReference type="PROSITE" id="PS50109">
    <property type="entry name" value="HIS_KIN"/>
    <property type="match status" value="1"/>
</dbReference>
<dbReference type="Gene3D" id="3.30.565.10">
    <property type="entry name" value="Histidine kinase-like ATPase, C-terminal domain"/>
    <property type="match status" value="1"/>
</dbReference>
<dbReference type="SMART" id="SM00304">
    <property type="entry name" value="HAMP"/>
    <property type="match status" value="1"/>
</dbReference>
<keyword evidence="5 10" id="KW-0418">Kinase</keyword>
<keyword evidence="3" id="KW-0597">Phosphoprotein</keyword>